<dbReference type="GO" id="GO:0008013">
    <property type="term" value="F:beta-catenin binding"/>
    <property type="evidence" value="ECO:0007669"/>
    <property type="project" value="TreeGrafter"/>
</dbReference>
<feature type="domain" description="Cadherin" evidence="18">
    <location>
        <begin position="643"/>
        <end position="743"/>
    </location>
</feature>
<evidence type="ECO:0000256" key="7">
    <source>
        <dbReference type="ARBA" id="ARBA00022837"/>
    </source>
</evidence>
<dbReference type="GO" id="GO:0005178">
    <property type="term" value="F:integrin binding"/>
    <property type="evidence" value="ECO:0007669"/>
    <property type="project" value="Ensembl"/>
</dbReference>
<evidence type="ECO:0000313" key="19">
    <source>
        <dbReference type="Ensembl" id="ENSCLAP00000021181.1"/>
    </source>
</evidence>
<feature type="chain" id="PRO_5034215085" description="Cadherin-17" evidence="17">
    <location>
        <begin position="28"/>
        <end position="908"/>
    </location>
</feature>
<dbReference type="GO" id="GO:0002315">
    <property type="term" value="P:marginal zone B cell differentiation"/>
    <property type="evidence" value="ECO:0007669"/>
    <property type="project" value="Ensembl"/>
</dbReference>
<organism evidence="19 20">
    <name type="scientific">Chinchilla lanigera</name>
    <name type="common">Long-tailed chinchilla</name>
    <name type="synonym">Chinchilla villidera</name>
    <dbReference type="NCBI Taxonomy" id="34839"/>
    <lineage>
        <taxon>Eukaryota</taxon>
        <taxon>Metazoa</taxon>
        <taxon>Chordata</taxon>
        <taxon>Craniata</taxon>
        <taxon>Vertebrata</taxon>
        <taxon>Euteleostomi</taxon>
        <taxon>Mammalia</taxon>
        <taxon>Eutheria</taxon>
        <taxon>Euarchontoglires</taxon>
        <taxon>Glires</taxon>
        <taxon>Rodentia</taxon>
        <taxon>Hystricomorpha</taxon>
        <taxon>Chinchillidae</taxon>
        <taxon>Chinchilla</taxon>
    </lineage>
</organism>
<feature type="domain" description="Cadherin" evidence="18">
    <location>
        <begin position="527"/>
        <end position="642"/>
    </location>
</feature>
<dbReference type="FunFam" id="2.60.40.60:FF:000183">
    <property type="entry name" value="Cadherin 17"/>
    <property type="match status" value="1"/>
</dbReference>
<keyword evidence="20" id="KW-1185">Reference proteome</keyword>
<comment type="subcellular location">
    <subcellularLocation>
        <location evidence="1">Cell membrane</location>
        <topology evidence="1">Single-pass type I membrane protein</topology>
    </subcellularLocation>
</comment>
<dbReference type="InterPro" id="IPR015919">
    <property type="entry name" value="Cadherin-like_sf"/>
</dbReference>
<dbReference type="GO" id="GO:0005509">
    <property type="term" value="F:calcium ion binding"/>
    <property type="evidence" value="ECO:0007669"/>
    <property type="project" value="UniProtKB-UniRule"/>
</dbReference>
<reference evidence="19" key="1">
    <citation type="submission" date="2025-08" db="UniProtKB">
        <authorList>
            <consortium name="Ensembl"/>
        </authorList>
    </citation>
    <scope>IDENTIFICATION</scope>
</reference>
<dbReference type="GO" id="GO:0016477">
    <property type="term" value="P:cell migration"/>
    <property type="evidence" value="ECO:0007669"/>
    <property type="project" value="TreeGrafter"/>
</dbReference>
<dbReference type="GO" id="GO:0000902">
    <property type="term" value="P:cell morphogenesis"/>
    <property type="evidence" value="ECO:0007669"/>
    <property type="project" value="TreeGrafter"/>
</dbReference>
<dbReference type="FunFam" id="2.60.40.60:FF:000169">
    <property type="entry name" value="Cadherin 17"/>
    <property type="match status" value="1"/>
</dbReference>
<evidence type="ECO:0000256" key="12">
    <source>
        <dbReference type="ARBA" id="ARBA00058725"/>
    </source>
</evidence>
<keyword evidence="11" id="KW-0325">Glycoprotein</keyword>
<evidence type="ECO:0000256" key="6">
    <source>
        <dbReference type="ARBA" id="ARBA00022737"/>
    </source>
</evidence>
<dbReference type="GO" id="GO:0033626">
    <property type="term" value="P:positive regulation of integrin activation by cell surface receptor linked signal transduction"/>
    <property type="evidence" value="ECO:0007669"/>
    <property type="project" value="Ensembl"/>
</dbReference>
<dbReference type="GO" id="GO:0016342">
    <property type="term" value="C:catenin complex"/>
    <property type="evidence" value="ECO:0007669"/>
    <property type="project" value="TreeGrafter"/>
</dbReference>
<dbReference type="GO" id="GO:0034332">
    <property type="term" value="P:adherens junction organization"/>
    <property type="evidence" value="ECO:0007669"/>
    <property type="project" value="TreeGrafter"/>
</dbReference>
<dbReference type="SUPFAM" id="SSF49313">
    <property type="entry name" value="Cadherin-like"/>
    <property type="match status" value="7"/>
</dbReference>
<dbReference type="GO" id="GO:0048536">
    <property type="term" value="P:spleen development"/>
    <property type="evidence" value="ECO:0007669"/>
    <property type="project" value="Ensembl"/>
</dbReference>
<dbReference type="GeneTree" id="ENSGT00940000157655"/>
<evidence type="ECO:0000256" key="13">
    <source>
        <dbReference type="ARBA" id="ARBA00069590"/>
    </source>
</evidence>
<dbReference type="InterPro" id="IPR002126">
    <property type="entry name" value="Cadherin-like_dom"/>
</dbReference>
<dbReference type="FunFam" id="2.60.40.60:FF:000152">
    <property type="entry name" value="Cadherin 17"/>
    <property type="match status" value="1"/>
</dbReference>
<dbReference type="PROSITE" id="PS00232">
    <property type="entry name" value="CADHERIN_1"/>
    <property type="match status" value="3"/>
</dbReference>
<comment type="function">
    <text evidence="12">Cadherins are calcium-dependent cell adhesion proteins. They preferentially interact with themselves in a homophilic manner in connecting cells; cadherins may thus contribute to the sorting of heterogeneous cell types. LI-cadherin may have a role in the morphological organization of liver and intestine.</text>
</comment>
<evidence type="ECO:0000256" key="9">
    <source>
        <dbReference type="ARBA" id="ARBA00022989"/>
    </source>
</evidence>
<accession>A0A8C2W0F1</accession>
<dbReference type="GO" id="GO:0045296">
    <property type="term" value="F:cadherin binding"/>
    <property type="evidence" value="ECO:0007669"/>
    <property type="project" value="TreeGrafter"/>
</dbReference>
<evidence type="ECO:0000256" key="1">
    <source>
        <dbReference type="ARBA" id="ARBA00004251"/>
    </source>
</evidence>
<feature type="domain" description="Cadherin" evidence="18">
    <location>
        <begin position="110"/>
        <end position="202"/>
    </location>
</feature>
<protein>
    <recommendedName>
        <fullName evidence="13">Cadherin-17</fullName>
    </recommendedName>
    <alternativeName>
        <fullName evidence="14">Liver-intestine cadherin</fullName>
    </alternativeName>
</protein>
<keyword evidence="2" id="KW-1003">Cell membrane</keyword>
<dbReference type="Pfam" id="PF00028">
    <property type="entry name" value="Cadherin"/>
    <property type="match status" value="5"/>
</dbReference>
<dbReference type="Ensembl" id="ENSCLAT00000021382.1">
    <property type="protein sequence ID" value="ENSCLAP00000021181.1"/>
    <property type="gene ID" value="ENSCLAG00000014507.1"/>
</dbReference>
<keyword evidence="5 17" id="KW-0732">Signal</keyword>
<feature type="domain" description="Cadherin" evidence="18">
    <location>
        <begin position="203"/>
        <end position="320"/>
    </location>
</feature>
<dbReference type="GO" id="GO:0016339">
    <property type="term" value="P:calcium-dependent cell-cell adhesion via plasma membrane cell adhesion molecules"/>
    <property type="evidence" value="ECO:0007669"/>
    <property type="project" value="Ensembl"/>
</dbReference>
<dbReference type="FunFam" id="2.60.40.60:FF:000151">
    <property type="entry name" value="Cadherin 17"/>
    <property type="match status" value="1"/>
</dbReference>
<dbReference type="InterPro" id="IPR020894">
    <property type="entry name" value="Cadherin_CS"/>
</dbReference>
<feature type="domain" description="Cadherin" evidence="18">
    <location>
        <begin position="315"/>
        <end position="416"/>
    </location>
</feature>
<dbReference type="SMART" id="SM00112">
    <property type="entry name" value="CA"/>
    <property type="match status" value="6"/>
</dbReference>
<evidence type="ECO:0000256" key="11">
    <source>
        <dbReference type="ARBA" id="ARBA00023180"/>
    </source>
</evidence>
<dbReference type="GO" id="GO:0007043">
    <property type="term" value="P:cell-cell junction assembly"/>
    <property type="evidence" value="ECO:0007669"/>
    <property type="project" value="TreeGrafter"/>
</dbReference>
<keyword evidence="10 16" id="KW-0472">Membrane</keyword>
<evidence type="ECO:0000256" key="10">
    <source>
        <dbReference type="ARBA" id="ARBA00023136"/>
    </source>
</evidence>
<sequence length="908" mass="100805">MRKGWLPGNSWGGSLATLAVDLWVSQSTKWIWATTARSLFLSRAELGRPGKQTKQNTKQELLEPFSLRSRSLSKNSKMTPARPHSLCLLILYLTVGNGQDGKFSGPLKPMTFSIYEGQESSQVIYQFKLNPPAVAFELDGETDDIIKMEPNGLLYYIRALDRETRATHNLQIAALDAQGVTVEGPVPITIEVKDINDNRPMFSQEKYEGSVRQNSRPGKPFMYVNATDLDDPATPNGQLFYQIVIQLPKIDNVMYFQINNKTGEISLTQQGAQELDPVKNPSYNLVVSVKDMGGESENSFSDTVSVDITVKENIWKAPDTVEIIENSTDPHPVKITQVQWNEPGAQYSLVEKEKLPKFPFSIDQEGHIYVTQPLDREEKDSHVFYAVAKDEYGKPLSHPLQIHVKVKDINDNPPSCPSAVTVFEIQENEALGSSIGVFTAHDLDEVNTINSILQYKIVEQTPKIPVDGLFLVEEYEGKIQLARQSLKKQDAPQYNLTVEVSDKDFKTLCAVAINVIDINDQIPIFEKSDYGSLTLPEDTAVGSNILIIRATDADEPFTGSSKIVYQIIQGDKEGRLGIDTDLHTNAGYVTIKKPLDFETASISKIVVHAENPEPLVSGVKYNESSFANFTLFVTDVNEEPVFPQHVFQAEVSEAVAVGTKVGNVTARDPEGQDVRYSLRGDTRGWLKIDPITGEIFSVAPLDRETESVYRVQVVATEVGGSSLSSTSFFHLVLKDVNDNPPRLAKDYTDLFFCYPLRTPGSLVFEATDDDQQTLRGFHFTFALGSESLQNDWEVSKINGTFARISTKHTAFEERVYKIPIRISDGGRPPLEGTVDLPVTFCTCVEGSCFQPIGRQDGMPTVGMAVGILLTTFLVIGIILAVVFIRIKKKKGKDNVENAQASEVKPLRS</sequence>
<dbReference type="OMA" id="DVNNEMP"/>
<dbReference type="GO" id="GO:0007156">
    <property type="term" value="P:homophilic cell adhesion via plasma membrane adhesion molecules"/>
    <property type="evidence" value="ECO:0007669"/>
    <property type="project" value="Ensembl"/>
</dbReference>
<reference evidence="19" key="2">
    <citation type="submission" date="2025-09" db="UniProtKB">
        <authorList>
            <consortium name="Ensembl"/>
        </authorList>
    </citation>
    <scope>IDENTIFICATION</scope>
</reference>
<feature type="domain" description="Cadherin" evidence="18">
    <location>
        <begin position="759"/>
        <end position="853"/>
    </location>
</feature>
<keyword evidence="9 16" id="KW-1133">Transmembrane helix</keyword>
<evidence type="ECO:0000256" key="14">
    <source>
        <dbReference type="ARBA" id="ARBA00083691"/>
    </source>
</evidence>
<dbReference type="GO" id="GO:0006857">
    <property type="term" value="P:oligopeptide transport"/>
    <property type="evidence" value="ECO:0007669"/>
    <property type="project" value="Ensembl"/>
</dbReference>
<feature type="signal peptide" evidence="17">
    <location>
        <begin position="1"/>
        <end position="27"/>
    </location>
</feature>
<evidence type="ECO:0000256" key="2">
    <source>
        <dbReference type="ARBA" id="ARBA00022475"/>
    </source>
</evidence>
<dbReference type="AlphaFoldDB" id="A0A8C2W0F1"/>
<dbReference type="GO" id="GO:0005427">
    <property type="term" value="F:proton-dependent oligopeptide secondary active transmembrane transporter activity"/>
    <property type="evidence" value="ECO:0007669"/>
    <property type="project" value="Ensembl"/>
</dbReference>
<dbReference type="Gene3D" id="2.60.40.60">
    <property type="entry name" value="Cadherins"/>
    <property type="match status" value="7"/>
</dbReference>
<dbReference type="GO" id="GO:0016323">
    <property type="term" value="C:basolateral plasma membrane"/>
    <property type="evidence" value="ECO:0007669"/>
    <property type="project" value="Ensembl"/>
</dbReference>
<dbReference type="GO" id="GO:0007229">
    <property type="term" value="P:integrin-mediated signaling pathway"/>
    <property type="evidence" value="ECO:0007669"/>
    <property type="project" value="Ensembl"/>
</dbReference>
<dbReference type="Proteomes" id="UP000694398">
    <property type="component" value="Unassembled WGS sequence"/>
</dbReference>
<keyword evidence="6" id="KW-0677">Repeat</keyword>
<dbReference type="PROSITE" id="PS50268">
    <property type="entry name" value="CADHERIN_2"/>
    <property type="match status" value="7"/>
</dbReference>
<dbReference type="GO" id="GO:0002314">
    <property type="term" value="P:germinal center B cell differentiation"/>
    <property type="evidence" value="ECO:0007669"/>
    <property type="project" value="Ensembl"/>
</dbReference>
<proteinExistence type="predicted"/>
<keyword evidence="4" id="KW-0479">Metal-binding</keyword>
<dbReference type="FunFam" id="2.60.40.60:FF:000188">
    <property type="entry name" value="Cadherin 17"/>
    <property type="match status" value="1"/>
</dbReference>
<evidence type="ECO:0000256" key="5">
    <source>
        <dbReference type="ARBA" id="ARBA00022729"/>
    </source>
</evidence>
<name>A0A8C2W0F1_CHILA</name>
<dbReference type="FunFam" id="2.60.40.60:FF:000163">
    <property type="entry name" value="Cadherin 17"/>
    <property type="match status" value="1"/>
</dbReference>
<dbReference type="GO" id="GO:0009986">
    <property type="term" value="C:cell surface"/>
    <property type="evidence" value="ECO:0007669"/>
    <property type="project" value="Ensembl"/>
</dbReference>
<evidence type="ECO:0000256" key="15">
    <source>
        <dbReference type="PROSITE-ProRule" id="PRU00043"/>
    </source>
</evidence>
<keyword evidence="7 15" id="KW-0106">Calcium</keyword>
<dbReference type="CDD" id="cd11304">
    <property type="entry name" value="Cadherin_repeat"/>
    <property type="match status" value="6"/>
</dbReference>
<dbReference type="FunFam" id="2.60.40.60:FF:000212">
    <property type="entry name" value="Cadherin 17"/>
    <property type="match status" value="1"/>
</dbReference>
<evidence type="ECO:0000256" key="8">
    <source>
        <dbReference type="ARBA" id="ARBA00022889"/>
    </source>
</evidence>
<dbReference type="PRINTS" id="PR00205">
    <property type="entry name" value="CADHERIN"/>
</dbReference>
<dbReference type="GO" id="GO:0005654">
    <property type="term" value="C:nucleoplasm"/>
    <property type="evidence" value="ECO:0007669"/>
    <property type="project" value="Ensembl"/>
</dbReference>
<evidence type="ECO:0000256" key="17">
    <source>
        <dbReference type="SAM" id="SignalP"/>
    </source>
</evidence>
<dbReference type="PANTHER" id="PTHR24027:SF419">
    <property type="entry name" value="CADHERIN-17"/>
    <property type="match status" value="1"/>
</dbReference>
<dbReference type="PANTHER" id="PTHR24027">
    <property type="entry name" value="CADHERIN-23"/>
    <property type="match status" value="1"/>
</dbReference>
<keyword evidence="3 16" id="KW-0812">Transmembrane</keyword>
<evidence type="ECO:0000256" key="4">
    <source>
        <dbReference type="ARBA" id="ARBA00022723"/>
    </source>
</evidence>
<dbReference type="GO" id="GO:0044331">
    <property type="term" value="P:cell-cell adhesion mediated by cadherin"/>
    <property type="evidence" value="ECO:0007669"/>
    <property type="project" value="TreeGrafter"/>
</dbReference>
<dbReference type="GO" id="GO:0005912">
    <property type="term" value="C:adherens junction"/>
    <property type="evidence" value="ECO:0007669"/>
    <property type="project" value="TreeGrafter"/>
</dbReference>
<evidence type="ECO:0000313" key="20">
    <source>
        <dbReference type="Proteomes" id="UP000694398"/>
    </source>
</evidence>
<feature type="domain" description="Cadherin" evidence="18">
    <location>
        <begin position="417"/>
        <end position="525"/>
    </location>
</feature>
<evidence type="ECO:0000256" key="3">
    <source>
        <dbReference type="ARBA" id="ARBA00022692"/>
    </source>
</evidence>
<keyword evidence="8" id="KW-0130">Cell adhesion</keyword>
<evidence type="ECO:0000256" key="16">
    <source>
        <dbReference type="SAM" id="Phobius"/>
    </source>
</evidence>
<evidence type="ECO:0000259" key="18">
    <source>
        <dbReference type="PROSITE" id="PS50268"/>
    </source>
</evidence>
<feature type="transmembrane region" description="Helical" evidence="16">
    <location>
        <begin position="861"/>
        <end position="884"/>
    </location>
</feature>
<gene>
    <name evidence="19" type="primary">CDH17</name>
</gene>
<dbReference type="InterPro" id="IPR039808">
    <property type="entry name" value="Cadherin"/>
</dbReference>